<sequence>MKNQFLKKILLLTTMLISFNSFACECITYAVVDGKSHKELKLEASFEYATIIFYGNYIGNGKFESIKIYRGKKMLLNKKLIEEKDVRTNCDYYFEKNKKYLVFGKIDENGKLQTSVCLSNSQIDNKSELKFVKKYLKK</sequence>
<dbReference type="InterPro" id="IPR008993">
    <property type="entry name" value="TIMP-like_OB-fold"/>
</dbReference>
<dbReference type="EMBL" id="VSKL01000010">
    <property type="protein sequence ID" value="TYB70012.1"/>
    <property type="molecule type" value="Genomic_DNA"/>
</dbReference>
<protein>
    <recommendedName>
        <fullName evidence="4">Tissue inhibitor of metalloproteinase</fullName>
    </recommendedName>
</protein>
<dbReference type="Gene3D" id="2.40.50.120">
    <property type="match status" value="1"/>
</dbReference>
<keyword evidence="3" id="KW-1185">Reference proteome</keyword>
<proteinExistence type="predicted"/>
<organism evidence="2 3">
    <name type="scientific">Bizionia algoritergicola</name>
    <dbReference type="NCBI Taxonomy" id="291187"/>
    <lineage>
        <taxon>Bacteria</taxon>
        <taxon>Pseudomonadati</taxon>
        <taxon>Bacteroidota</taxon>
        <taxon>Flavobacteriia</taxon>
        <taxon>Flavobacteriales</taxon>
        <taxon>Flavobacteriaceae</taxon>
        <taxon>Bizionia</taxon>
    </lineage>
</organism>
<evidence type="ECO:0008006" key="4">
    <source>
        <dbReference type="Google" id="ProtNLM"/>
    </source>
</evidence>
<feature type="signal peptide" evidence="1">
    <location>
        <begin position="1"/>
        <end position="23"/>
    </location>
</feature>
<reference evidence="2 3" key="1">
    <citation type="submission" date="2019-08" db="EMBL/GenBank/DDBJ databases">
        <title>Genomes of Antarctic Bizionia species.</title>
        <authorList>
            <person name="Bowman J.P."/>
        </authorList>
    </citation>
    <scope>NUCLEOTIDE SEQUENCE [LARGE SCALE GENOMIC DNA]</scope>
    <source>
        <strain evidence="2 3">APA-1</strain>
    </source>
</reference>
<feature type="chain" id="PRO_5022999783" description="Tissue inhibitor of metalloproteinase" evidence="1">
    <location>
        <begin position="24"/>
        <end position="138"/>
    </location>
</feature>
<dbReference type="AlphaFoldDB" id="A0A5D0QL90"/>
<evidence type="ECO:0000313" key="3">
    <source>
        <dbReference type="Proteomes" id="UP000324358"/>
    </source>
</evidence>
<dbReference type="RefSeq" id="WP_066256887.1">
    <property type="nucleotide sequence ID" value="NZ_VSKL01000010.1"/>
</dbReference>
<keyword evidence="1" id="KW-0732">Signal</keyword>
<comment type="caution">
    <text evidence="2">The sequence shown here is derived from an EMBL/GenBank/DDBJ whole genome shotgun (WGS) entry which is preliminary data.</text>
</comment>
<evidence type="ECO:0000256" key="1">
    <source>
        <dbReference type="SAM" id="SignalP"/>
    </source>
</evidence>
<dbReference type="SUPFAM" id="SSF50242">
    <property type="entry name" value="TIMP-like"/>
    <property type="match status" value="1"/>
</dbReference>
<name>A0A5D0QL90_9FLAO</name>
<evidence type="ECO:0000313" key="2">
    <source>
        <dbReference type="EMBL" id="TYB70012.1"/>
    </source>
</evidence>
<dbReference type="Proteomes" id="UP000324358">
    <property type="component" value="Unassembled WGS sequence"/>
</dbReference>
<gene>
    <name evidence="2" type="ORF">ES675_16005</name>
</gene>
<dbReference type="OrthoDB" id="1260598at2"/>
<accession>A0A5D0QL90</accession>